<keyword evidence="5" id="KW-1185">Reference proteome</keyword>
<name>A0A7K6AR82_UPUEP</name>
<dbReference type="GO" id="GO:0008270">
    <property type="term" value="F:zinc ion binding"/>
    <property type="evidence" value="ECO:0007669"/>
    <property type="project" value="UniProtKB-KW"/>
</dbReference>
<evidence type="ECO:0000256" key="2">
    <source>
        <dbReference type="PROSITE-ProRule" id="PRU00047"/>
    </source>
</evidence>
<dbReference type="InterPro" id="IPR050195">
    <property type="entry name" value="Primate_lentivir_Gag_pol-like"/>
</dbReference>
<evidence type="ECO:0000313" key="5">
    <source>
        <dbReference type="Proteomes" id="UP000544127"/>
    </source>
</evidence>
<comment type="caution">
    <text evidence="4">The sequence shown here is derived from an EMBL/GenBank/DDBJ whole genome shotgun (WGS) entry which is preliminary data.</text>
</comment>
<evidence type="ECO:0000313" key="4">
    <source>
        <dbReference type="EMBL" id="NWU92414.1"/>
    </source>
</evidence>
<feature type="non-terminal residue" evidence="4">
    <location>
        <position position="116"/>
    </location>
</feature>
<dbReference type="SMART" id="SM00343">
    <property type="entry name" value="ZnF_C2HC"/>
    <property type="match status" value="2"/>
</dbReference>
<dbReference type="OrthoDB" id="9386882at2759"/>
<dbReference type="Gene3D" id="4.10.60.10">
    <property type="entry name" value="Zinc finger, CCHC-type"/>
    <property type="match status" value="1"/>
</dbReference>
<organism evidence="4 5">
    <name type="scientific">Upupa epops</name>
    <name type="common">Eurasian hoopoe</name>
    <dbReference type="NCBI Taxonomy" id="57439"/>
    <lineage>
        <taxon>Eukaryota</taxon>
        <taxon>Metazoa</taxon>
        <taxon>Chordata</taxon>
        <taxon>Craniata</taxon>
        <taxon>Vertebrata</taxon>
        <taxon>Euteleostomi</taxon>
        <taxon>Archelosauria</taxon>
        <taxon>Archosauria</taxon>
        <taxon>Dinosauria</taxon>
        <taxon>Saurischia</taxon>
        <taxon>Theropoda</taxon>
        <taxon>Coelurosauria</taxon>
        <taxon>Aves</taxon>
        <taxon>Neognathae</taxon>
        <taxon>Neoaves</taxon>
        <taxon>Telluraves</taxon>
        <taxon>Coraciimorphae</taxon>
        <taxon>Bucerotiformes</taxon>
        <taxon>Upupidae</taxon>
        <taxon>Upupa</taxon>
    </lineage>
</organism>
<keyword evidence="2" id="KW-0862">Zinc</keyword>
<gene>
    <name evidence="4" type="primary">Ervk9_1</name>
    <name evidence="4" type="ORF">UPUEPO_R14676</name>
</gene>
<accession>A0A7K6AR82</accession>
<dbReference type="InterPro" id="IPR001878">
    <property type="entry name" value="Znf_CCHC"/>
</dbReference>
<feature type="domain" description="CCHC-type" evidence="3">
    <location>
        <begin position="17"/>
        <end position="30"/>
    </location>
</feature>
<protein>
    <submittedName>
        <fullName evidence="4">POK9 protein</fullName>
    </submittedName>
</protein>
<dbReference type="PANTHER" id="PTHR40389:SF2">
    <property type="entry name" value="ENDOGENOUS RETROVIRUS GROUP K MEMBER 24 GAG POLYPROTEIN-RELATED"/>
    <property type="match status" value="1"/>
</dbReference>
<evidence type="ECO:0000259" key="3">
    <source>
        <dbReference type="PROSITE" id="PS50158"/>
    </source>
</evidence>
<sequence>MAAKAAAMHPLMKMGNCYGCGKPGHLKKNCLTTNAGAKHKAPGVCPRCQKGCHFANQCQSKYDFQSQLIQGNRPRSAGRRCTQTQTLQLNPQTPRMEAAAPQVFGQQPSVVPDWIW</sequence>
<reference evidence="4 5" key="1">
    <citation type="submission" date="2019-09" db="EMBL/GenBank/DDBJ databases">
        <title>Bird 10,000 Genomes (B10K) Project - Family phase.</title>
        <authorList>
            <person name="Zhang G."/>
        </authorList>
    </citation>
    <scope>NUCLEOTIDE SEQUENCE [LARGE SCALE GENOMIC DNA]</scope>
    <source>
        <strain evidence="4">B10K-DU-012-37</strain>
    </source>
</reference>
<dbReference type="GO" id="GO:0003676">
    <property type="term" value="F:nucleic acid binding"/>
    <property type="evidence" value="ECO:0007669"/>
    <property type="project" value="InterPro"/>
</dbReference>
<dbReference type="InterPro" id="IPR036875">
    <property type="entry name" value="Znf_CCHC_sf"/>
</dbReference>
<dbReference type="PROSITE" id="PS50158">
    <property type="entry name" value="ZF_CCHC"/>
    <property type="match status" value="1"/>
</dbReference>
<dbReference type="PANTHER" id="PTHR40389">
    <property type="entry name" value="ENDOGENOUS RETROVIRUS GROUP K MEMBER 24 GAG POLYPROTEIN-RELATED"/>
    <property type="match status" value="1"/>
</dbReference>
<keyword evidence="1" id="KW-0449">Lipoprotein</keyword>
<dbReference type="EMBL" id="VZRI01004198">
    <property type="protein sequence ID" value="NWU92414.1"/>
    <property type="molecule type" value="Genomic_DNA"/>
</dbReference>
<keyword evidence="2" id="KW-0863">Zinc-finger</keyword>
<dbReference type="Proteomes" id="UP000544127">
    <property type="component" value="Unassembled WGS sequence"/>
</dbReference>
<dbReference type="AlphaFoldDB" id="A0A7K6AR82"/>
<evidence type="ECO:0000256" key="1">
    <source>
        <dbReference type="ARBA" id="ARBA00022707"/>
    </source>
</evidence>
<dbReference type="SUPFAM" id="SSF57756">
    <property type="entry name" value="Retrovirus zinc finger-like domains"/>
    <property type="match status" value="1"/>
</dbReference>
<feature type="non-terminal residue" evidence="4">
    <location>
        <position position="1"/>
    </location>
</feature>
<proteinExistence type="predicted"/>
<keyword evidence="1" id="KW-0519">Myristate</keyword>
<dbReference type="Pfam" id="PF14787">
    <property type="entry name" value="zf-CCHC_5"/>
    <property type="match status" value="1"/>
</dbReference>
<keyword evidence="2" id="KW-0479">Metal-binding</keyword>